<dbReference type="PROSITE" id="PS50110">
    <property type="entry name" value="RESPONSE_REGULATORY"/>
    <property type="match status" value="1"/>
</dbReference>
<proteinExistence type="inferred from homology"/>
<comment type="caution">
    <text evidence="14">The sequence shown here is derived from an EMBL/GenBank/DDBJ whole genome shotgun (WGS) entry which is preliminary data.</text>
</comment>
<keyword evidence="11" id="KW-0472">Membrane</keyword>
<dbReference type="STRING" id="445971.ANASTE_01685"/>
<dbReference type="Pfam" id="PF00072">
    <property type="entry name" value="Response_reg"/>
    <property type="match status" value="1"/>
</dbReference>
<feature type="domain" description="Histidine kinase" evidence="12">
    <location>
        <begin position="245"/>
        <end position="467"/>
    </location>
</feature>
<dbReference type="eggNOG" id="COG2199">
    <property type="taxonomic scope" value="Bacteria"/>
</dbReference>
<comment type="similarity">
    <text evidence="2">In the N-terminal section; belongs to the phytochrome family.</text>
</comment>
<dbReference type="HOGENOM" id="CLU_028529_0_0_9"/>
<sequence length="617" mass="70344">MKYKLSKNDLLVAGLTALIVLFSFALVFFYNYQQTHDDMIKSLQDRALAIYNSVDSNLNIKSFDAVKNNKDMNSSIYKEQQEFLNNIRHATGVRYLYTAKKNSKGEIIYLVDGLDLRADDFAFPGTKLEDEVIPAMERALEGKVILPDSIIKTNWGKIFVAYFPIHAGENHRGKVIGLLGMEFDANHQYDTYLKSAIFTPIVAIITCLFAMFIMVKFYRKITDLYNKATVYAQNASNAKGRFLSNISHEMRTPLNAISGMTRIGKENIDDKKEVTQCFEKIDTSVNYLTNLINDVLDISRIESGKTKIENRPFNLDTLIKNIITIIQNQTNEKEINFICKYDLKSPYLIGDELHLQQILVNIIGNAIKYTHNKGKVEVIISDDNIDNNKSKVNFTISDNGIGIEAKQLPTIFKAFERADNAMEQQYKGTGLGLAISYNLVKMMGGELKVRSEVDKGSSFFFDLELNKINEEEYDRYIKLKNKYPNHNIDKLRGIKILLAEDNEINREISKYVLEQNGVIVEEAVDGKEALYKFEQSKKDYYSAILMDIKMPVMDGHEATKAIRNLPHPNAKDIPIIAVSANAFEEDIERSLMCGMNDHISKPIDFDDLIKALDKYIK</sequence>
<dbReference type="SUPFAM" id="SSF52172">
    <property type="entry name" value="CheY-like"/>
    <property type="match status" value="1"/>
</dbReference>
<dbReference type="PANTHER" id="PTHR45339">
    <property type="entry name" value="HYBRID SIGNAL TRANSDUCTION HISTIDINE KINASE J"/>
    <property type="match status" value="1"/>
</dbReference>
<dbReference type="CDD" id="cd17546">
    <property type="entry name" value="REC_hyHK_CKI1_RcsC-like"/>
    <property type="match status" value="1"/>
</dbReference>
<gene>
    <name evidence="14" type="ORF">ANASTE_01685</name>
</gene>
<dbReference type="CDD" id="cd00082">
    <property type="entry name" value="HisKA"/>
    <property type="match status" value="1"/>
</dbReference>
<evidence type="ECO:0000313" key="15">
    <source>
        <dbReference type="Proteomes" id="UP000005178"/>
    </source>
</evidence>
<evidence type="ECO:0000256" key="9">
    <source>
        <dbReference type="ARBA" id="ARBA00074306"/>
    </source>
</evidence>
<dbReference type="SMART" id="SM00388">
    <property type="entry name" value="HisKA"/>
    <property type="match status" value="1"/>
</dbReference>
<comment type="catalytic activity">
    <reaction evidence="1">
        <text>ATP + protein L-histidine = ADP + protein N-phospho-L-histidine.</text>
        <dbReference type="EC" id="2.7.13.3"/>
    </reaction>
</comment>
<keyword evidence="7" id="KW-0902">Two-component regulatory system</keyword>
<accession>B1C8R8</accession>
<feature type="transmembrane region" description="Helical" evidence="11">
    <location>
        <begin position="197"/>
        <end position="218"/>
    </location>
</feature>
<evidence type="ECO:0000256" key="4">
    <source>
        <dbReference type="ARBA" id="ARBA00018672"/>
    </source>
</evidence>
<name>B1C8R8_9FIRM</name>
<evidence type="ECO:0000256" key="10">
    <source>
        <dbReference type="PROSITE-ProRule" id="PRU00169"/>
    </source>
</evidence>
<evidence type="ECO:0000256" key="1">
    <source>
        <dbReference type="ARBA" id="ARBA00000085"/>
    </source>
</evidence>
<keyword evidence="15" id="KW-1185">Reference proteome</keyword>
<dbReference type="SUPFAM" id="SSF55874">
    <property type="entry name" value="ATPase domain of HSP90 chaperone/DNA topoisomerase II/histidine kinase"/>
    <property type="match status" value="1"/>
</dbReference>
<dbReference type="PANTHER" id="PTHR45339:SF1">
    <property type="entry name" value="HYBRID SIGNAL TRANSDUCTION HISTIDINE KINASE J"/>
    <property type="match status" value="1"/>
</dbReference>
<evidence type="ECO:0000256" key="8">
    <source>
        <dbReference type="ARBA" id="ARBA00024867"/>
    </source>
</evidence>
<dbReference type="Gene3D" id="3.40.50.2300">
    <property type="match status" value="1"/>
</dbReference>
<dbReference type="EC" id="2.7.13.3" evidence="3"/>
<organism evidence="14 15">
    <name type="scientific">Anaerofustis stercorihominis DSM 17244</name>
    <dbReference type="NCBI Taxonomy" id="445971"/>
    <lineage>
        <taxon>Bacteria</taxon>
        <taxon>Bacillati</taxon>
        <taxon>Bacillota</taxon>
        <taxon>Clostridia</taxon>
        <taxon>Eubacteriales</taxon>
        <taxon>Eubacteriaceae</taxon>
        <taxon>Anaerofustis</taxon>
    </lineage>
</organism>
<dbReference type="InterPro" id="IPR005467">
    <property type="entry name" value="His_kinase_dom"/>
</dbReference>
<dbReference type="InterPro" id="IPR003594">
    <property type="entry name" value="HATPase_dom"/>
</dbReference>
<keyword evidence="6 14" id="KW-0418">Kinase</keyword>
<evidence type="ECO:0000313" key="14">
    <source>
        <dbReference type="EMBL" id="EDS71978.1"/>
    </source>
</evidence>
<evidence type="ECO:0000256" key="7">
    <source>
        <dbReference type="ARBA" id="ARBA00023012"/>
    </source>
</evidence>
<dbReference type="SMART" id="SM00387">
    <property type="entry name" value="HATPase_c"/>
    <property type="match status" value="1"/>
</dbReference>
<dbReference type="InterPro" id="IPR036890">
    <property type="entry name" value="HATPase_C_sf"/>
</dbReference>
<dbReference type="PRINTS" id="PR00344">
    <property type="entry name" value="BCTRLSENSOR"/>
</dbReference>
<dbReference type="SMART" id="SM00448">
    <property type="entry name" value="REC"/>
    <property type="match status" value="1"/>
</dbReference>
<reference evidence="14" key="1">
    <citation type="submission" date="2008-01" db="EMBL/GenBank/DDBJ databases">
        <authorList>
            <person name="Fulton L."/>
            <person name="Clifton S."/>
            <person name="Fulton B."/>
            <person name="Xu J."/>
            <person name="Minx P."/>
            <person name="Pepin K.H."/>
            <person name="Johnson M."/>
            <person name="Thiruvilangam P."/>
            <person name="Bhonagiri V."/>
            <person name="Nash W.E."/>
            <person name="Mardis E.R."/>
            <person name="Wilson R.K."/>
        </authorList>
    </citation>
    <scope>NUCLEOTIDE SEQUENCE [LARGE SCALE GENOMIC DNA]</scope>
    <source>
        <strain evidence="14">DSM 17244</strain>
    </source>
</reference>
<evidence type="ECO:0000259" key="13">
    <source>
        <dbReference type="PROSITE" id="PS50110"/>
    </source>
</evidence>
<reference evidence="14" key="2">
    <citation type="submission" date="2013-08" db="EMBL/GenBank/DDBJ databases">
        <title>Draft genome sequence of Anaerofustis stercorihominis (DSM 17244).</title>
        <authorList>
            <person name="Sudarsanam P."/>
            <person name="Ley R."/>
            <person name="Guruge J."/>
            <person name="Turnbaugh P.J."/>
            <person name="Mahowald M."/>
            <person name="Liep D."/>
            <person name="Gordon J."/>
        </authorList>
    </citation>
    <scope>NUCLEOTIDE SEQUENCE</scope>
    <source>
        <strain evidence="14">DSM 17244</strain>
    </source>
</reference>
<feature type="domain" description="Response regulatory" evidence="13">
    <location>
        <begin position="495"/>
        <end position="616"/>
    </location>
</feature>
<keyword evidence="11" id="KW-0812">Transmembrane</keyword>
<keyword evidence="5 10" id="KW-0597">Phosphoprotein</keyword>
<evidence type="ECO:0000256" key="2">
    <source>
        <dbReference type="ARBA" id="ARBA00006402"/>
    </source>
</evidence>
<dbReference type="EMBL" id="ABIL02000006">
    <property type="protein sequence ID" value="EDS71978.1"/>
    <property type="molecule type" value="Genomic_DNA"/>
</dbReference>
<dbReference type="FunFam" id="3.30.565.10:FF:000010">
    <property type="entry name" value="Sensor histidine kinase RcsC"/>
    <property type="match status" value="1"/>
</dbReference>
<dbReference type="RefSeq" id="WP_007050448.1">
    <property type="nucleotide sequence ID" value="NZ_DS560019.1"/>
</dbReference>
<dbReference type="SUPFAM" id="SSF47384">
    <property type="entry name" value="Homodimeric domain of signal transducing histidine kinase"/>
    <property type="match status" value="1"/>
</dbReference>
<keyword evidence="6 14" id="KW-0808">Transferase</keyword>
<protein>
    <recommendedName>
        <fullName evidence="9">Circadian input-output histidine kinase CikA</fullName>
        <ecNumber evidence="3">2.7.13.3</ecNumber>
    </recommendedName>
    <alternativeName>
        <fullName evidence="4">Stage 0 sporulation protein A homolog</fullName>
    </alternativeName>
</protein>
<dbReference type="InterPro" id="IPR011006">
    <property type="entry name" value="CheY-like_superfamily"/>
</dbReference>
<dbReference type="Gene3D" id="3.30.565.10">
    <property type="entry name" value="Histidine kinase-like ATPase, C-terminal domain"/>
    <property type="match status" value="1"/>
</dbReference>
<evidence type="ECO:0000259" key="12">
    <source>
        <dbReference type="PROSITE" id="PS50109"/>
    </source>
</evidence>
<evidence type="ECO:0000256" key="5">
    <source>
        <dbReference type="ARBA" id="ARBA00022553"/>
    </source>
</evidence>
<dbReference type="GO" id="GO:0000155">
    <property type="term" value="F:phosphorelay sensor kinase activity"/>
    <property type="evidence" value="ECO:0007669"/>
    <property type="project" value="InterPro"/>
</dbReference>
<dbReference type="InterPro" id="IPR001789">
    <property type="entry name" value="Sig_transdc_resp-reg_receiver"/>
</dbReference>
<comment type="function">
    <text evidence="8">May play the central regulatory role in sporulation. It may be an element of the effector pathway responsible for the activation of sporulation genes in response to nutritional stress. Spo0A may act in concert with spo0H (a sigma factor) to control the expression of some genes that are critical to the sporulation process.</text>
</comment>
<feature type="modified residue" description="4-aspartylphosphate" evidence="10">
    <location>
        <position position="547"/>
    </location>
</feature>
<dbReference type="CDD" id="cd16922">
    <property type="entry name" value="HATPase_EvgS-ArcB-TorS-like"/>
    <property type="match status" value="1"/>
</dbReference>
<dbReference type="InterPro" id="IPR036097">
    <property type="entry name" value="HisK_dim/P_sf"/>
</dbReference>
<dbReference type="Pfam" id="PF02518">
    <property type="entry name" value="HATPase_c"/>
    <property type="match status" value="1"/>
</dbReference>
<evidence type="ECO:0000256" key="11">
    <source>
        <dbReference type="SAM" id="Phobius"/>
    </source>
</evidence>
<dbReference type="GeneID" id="98001442"/>
<dbReference type="AlphaFoldDB" id="B1C8R8"/>
<dbReference type="Proteomes" id="UP000005178">
    <property type="component" value="Unassembled WGS sequence"/>
</dbReference>
<keyword evidence="11" id="KW-1133">Transmembrane helix</keyword>
<dbReference type="eggNOG" id="COG0642">
    <property type="taxonomic scope" value="Bacteria"/>
</dbReference>
<dbReference type="Gene3D" id="1.10.287.130">
    <property type="match status" value="1"/>
</dbReference>
<evidence type="ECO:0000256" key="6">
    <source>
        <dbReference type="ARBA" id="ARBA00022777"/>
    </source>
</evidence>
<dbReference type="InterPro" id="IPR004358">
    <property type="entry name" value="Sig_transdc_His_kin-like_C"/>
</dbReference>
<dbReference type="PROSITE" id="PS50109">
    <property type="entry name" value="HIS_KIN"/>
    <property type="match status" value="1"/>
</dbReference>
<evidence type="ECO:0000256" key="3">
    <source>
        <dbReference type="ARBA" id="ARBA00012438"/>
    </source>
</evidence>
<dbReference type="Pfam" id="PF00512">
    <property type="entry name" value="HisKA"/>
    <property type="match status" value="1"/>
</dbReference>
<dbReference type="OrthoDB" id="9804263at2"/>
<dbReference type="InterPro" id="IPR003661">
    <property type="entry name" value="HisK_dim/P_dom"/>
</dbReference>